<dbReference type="Pfam" id="PF00753">
    <property type="entry name" value="Lactamase_B"/>
    <property type="match status" value="1"/>
</dbReference>
<organism evidence="4 5">
    <name type="scientific">Floridaenema aerugineum BLCC-F46</name>
    <dbReference type="NCBI Taxonomy" id="3153654"/>
    <lineage>
        <taxon>Bacteria</taxon>
        <taxon>Bacillati</taxon>
        <taxon>Cyanobacteriota</taxon>
        <taxon>Cyanophyceae</taxon>
        <taxon>Oscillatoriophycideae</taxon>
        <taxon>Aerosakkonematales</taxon>
        <taxon>Aerosakkonemataceae</taxon>
        <taxon>Floridanema</taxon>
        <taxon>Floridanema aerugineum</taxon>
    </lineage>
</organism>
<accession>A0ABV4X1U4</accession>
<dbReference type="RefSeq" id="WP_413269867.1">
    <property type="nucleotide sequence ID" value="NZ_JBHFNQ010000062.1"/>
</dbReference>
<gene>
    <name evidence="4" type="ORF">ACE1CC_07605</name>
</gene>
<dbReference type="Pfam" id="PF07521">
    <property type="entry name" value="RMMBL"/>
    <property type="match status" value="1"/>
</dbReference>
<dbReference type="InterPro" id="IPR022712">
    <property type="entry name" value="Beta_Casp"/>
</dbReference>
<keyword evidence="5" id="KW-1185">Reference proteome</keyword>
<evidence type="ECO:0000313" key="5">
    <source>
        <dbReference type="Proteomes" id="UP001576774"/>
    </source>
</evidence>
<dbReference type="SMART" id="SM00849">
    <property type="entry name" value="Lactamase_B"/>
    <property type="match status" value="1"/>
</dbReference>
<reference evidence="4 5" key="1">
    <citation type="submission" date="2024-09" db="EMBL/GenBank/DDBJ databases">
        <title>Floridaenema gen nov. (Aerosakkonemataceae, Aerosakkonematales ord. nov., Cyanobacteria) from benthic tropical and subtropical fresh waters, with the description of four new species.</title>
        <authorList>
            <person name="Moretto J.A."/>
            <person name="Berthold D.E."/>
            <person name="Lefler F.W."/>
            <person name="Huang I.-S."/>
            <person name="Laughinghouse H. IV."/>
        </authorList>
    </citation>
    <scope>NUCLEOTIDE SEQUENCE [LARGE SCALE GENOMIC DNA]</scope>
    <source>
        <strain evidence="4 5">BLCC-F46</strain>
    </source>
</reference>
<feature type="domain" description="Beta-Casp" evidence="3">
    <location>
        <begin position="517"/>
        <end position="642"/>
    </location>
</feature>
<evidence type="ECO:0000259" key="3">
    <source>
        <dbReference type="SMART" id="SM01027"/>
    </source>
</evidence>
<dbReference type="SUPFAM" id="SSF56281">
    <property type="entry name" value="Metallo-hydrolase/oxidoreductase"/>
    <property type="match status" value="1"/>
</dbReference>
<proteinExistence type="predicted"/>
<dbReference type="Proteomes" id="UP001576774">
    <property type="component" value="Unassembled WGS sequence"/>
</dbReference>
<dbReference type="InterPro" id="IPR011108">
    <property type="entry name" value="RMMBL"/>
</dbReference>
<dbReference type="Gene3D" id="3.60.15.10">
    <property type="entry name" value="Ribonuclease Z/Hydroxyacylglutathione hydrolase-like"/>
    <property type="match status" value="1"/>
</dbReference>
<dbReference type="Pfam" id="PF10996">
    <property type="entry name" value="Beta-Casp"/>
    <property type="match status" value="1"/>
</dbReference>
<dbReference type="Gene3D" id="3.40.50.10890">
    <property type="match status" value="1"/>
</dbReference>
<dbReference type="CDD" id="cd16295">
    <property type="entry name" value="TTHA0252-CPSF-like_MBL-fold"/>
    <property type="match status" value="1"/>
</dbReference>
<dbReference type="InterPro" id="IPR001279">
    <property type="entry name" value="Metallo-B-lactamas"/>
</dbReference>
<feature type="domain" description="Metallo-beta-lactamase" evidence="2">
    <location>
        <begin position="297"/>
        <end position="512"/>
    </location>
</feature>
<dbReference type="SMART" id="SM01027">
    <property type="entry name" value="Beta-Casp"/>
    <property type="match status" value="1"/>
</dbReference>
<dbReference type="EC" id="3.-.-.-" evidence="4"/>
<evidence type="ECO:0000313" key="4">
    <source>
        <dbReference type="EMBL" id="MFB2876744.1"/>
    </source>
</evidence>
<name>A0ABV4X1U4_9CYAN</name>
<dbReference type="InterPro" id="IPR036866">
    <property type="entry name" value="RibonucZ/Hydroxyglut_hydro"/>
</dbReference>
<protein>
    <submittedName>
        <fullName evidence="4">MBL fold metallo-hydrolase</fullName>
        <ecNumber evidence="4">3.-.-.-</ecNumber>
    </submittedName>
</protein>
<comment type="caution">
    <text evidence="4">The sequence shown here is derived from an EMBL/GenBank/DDBJ whole genome shotgun (WGS) entry which is preliminary data.</text>
</comment>
<dbReference type="GO" id="GO:0016787">
    <property type="term" value="F:hydrolase activity"/>
    <property type="evidence" value="ECO:0007669"/>
    <property type="project" value="UniProtKB-KW"/>
</dbReference>
<evidence type="ECO:0000259" key="2">
    <source>
        <dbReference type="SMART" id="SM00849"/>
    </source>
</evidence>
<dbReference type="PANTHER" id="PTHR11203">
    <property type="entry name" value="CLEAVAGE AND POLYADENYLATION SPECIFICITY FACTOR FAMILY MEMBER"/>
    <property type="match status" value="1"/>
</dbReference>
<dbReference type="PANTHER" id="PTHR11203:SF37">
    <property type="entry name" value="INTEGRATOR COMPLEX SUBUNIT 11"/>
    <property type="match status" value="1"/>
</dbReference>
<keyword evidence="1 4" id="KW-0378">Hydrolase</keyword>
<dbReference type="InterPro" id="IPR050698">
    <property type="entry name" value="MBL"/>
</dbReference>
<evidence type="ECO:0000256" key="1">
    <source>
        <dbReference type="ARBA" id="ARBA00022801"/>
    </source>
</evidence>
<dbReference type="EMBL" id="JBHFNQ010000062">
    <property type="protein sequence ID" value="MFB2876744.1"/>
    <property type="molecule type" value="Genomic_DNA"/>
</dbReference>
<sequence length="884" mass="98006">MSDRTAMPMPNMIDATIAAGTSETEIFNCTWSGEICSIEGVMYLQCADNTRFRVAQKVPEWKEGKRSWQIIPSTDSTAEVSQVTLVSSEELPSDAEVADICELVGRVIQLGKRNALVQFKIKRSEQKTLKLTLLNSQNLNLKLSQLLKVQAQRVGKFLQILSAVSLDENQGSGAENQITPISILPTVEPAKKLPSPETPPPNDAALTALLEETKESGWQLAPAIKRRDGWEWEAVLPTTGKRARVLIKGEKIKVYEYAPEIKEIVDLESDREIKFDAQNNVNTRLIVRPLGAAKGIGASCFQVFIGPYEIVMDCGTRPKGYDPLPALDHLQNPNLLLITHAHQDHIGAVPVFQARFPGVRMICTPGTREIAHVMLQDCLKVQQMSEDSPELFDETDLERTLFRLETQPIGVDFEPLPGLKVKFINAGHIVGAACIYMQYGDRSILYTGDYNTTSSRTTEGLKLADLPKADMLITESTYGADNHPNRKAQESALLEAIAEVVKKGGNVLVPAFALGRAQEIILAIRTSAVFHKLQIPIFVDGLVRAVTDVFRDNLTLLPQSVKNFAQQKQEPFFDPNSPSPVIPITSPKQRPLAMAKPSVIIASSGMLTGGPSIYYASTLLERENSAIFISGYTDEESPGRLLQNLNTGDTVTLDGKELNVRAQVRKFNLSAHADKVGLTQVIHRVNPQHLILIHGSHEALHELSRAGDLKDKYYIHIPSVGDEIVYGQAPGHLSARKLVQFDLPTEFEVNVEAEVEGAWIRIPEEIVETDPRWQMLAETGVLKAKWEGFHLKLSPLTQRDIVVEEAIASGEDCCAVCNFFRAGKCQSEESPLFSFSVDPTSKCLEFIRKGVVVENKVEPEDEEEIFAEEDEEIDDFYLLPEDEN</sequence>